<organism evidence="2 3">
    <name type="scientific">Edaphochlamys debaryana</name>
    <dbReference type="NCBI Taxonomy" id="47281"/>
    <lineage>
        <taxon>Eukaryota</taxon>
        <taxon>Viridiplantae</taxon>
        <taxon>Chlorophyta</taxon>
        <taxon>core chlorophytes</taxon>
        <taxon>Chlorophyceae</taxon>
        <taxon>CS clade</taxon>
        <taxon>Chlamydomonadales</taxon>
        <taxon>Chlamydomonadales incertae sedis</taxon>
        <taxon>Edaphochlamys</taxon>
    </lineage>
</organism>
<dbReference type="EMBL" id="JAEHOE010000006">
    <property type="protein sequence ID" value="KAG2499689.1"/>
    <property type="molecule type" value="Genomic_DNA"/>
</dbReference>
<dbReference type="OrthoDB" id="545151at2759"/>
<gene>
    <name evidence="2" type="ORF">HYH03_002624</name>
</gene>
<feature type="region of interest" description="Disordered" evidence="1">
    <location>
        <begin position="25"/>
        <end position="57"/>
    </location>
</feature>
<name>A0A836C5C1_9CHLO</name>
<dbReference type="Proteomes" id="UP000612055">
    <property type="component" value="Unassembled WGS sequence"/>
</dbReference>
<evidence type="ECO:0000256" key="1">
    <source>
        <dbReference type="SAM" id="MobiDB-lite"/>
    </source>
</evidence>
<comment type="caution">
    <text evidence="2">The sequence shown here is derived from an EMBL/GenBank/DDBJ whole genome shotgun (WGS) entry which is preliminary data.</text>
</comment>
<proteinExistence type="predicted"/>
<protein>
    <submittedName>
        <fullName evidence="2">Uncharacterized protein</fullName>
    </submittedName>
</protein>
<keyword evidence="3" id="KW-1185">Reference proteome</keyword>
<dbReference type="AlphaFoldDB" id="A0A836C5C1"/>
<accession>A0A836C5C1</accession>
<evidence type="ECO:0000313" key="2">
    <source>
        <dbReference type="EMBL" id="KAG2499689.1"/>
    </source>
</evidence>
<reference evidence="2" key="1">
    <citation type="journal article" date="2020" name="bioRxiv">
        <title>Comparative genomics of Chlamydomonas.</title>
        <authorList>
            <person name="Craig R.J."/>
            <person name="Hasan A.R."/>
            <person name="Ness R.W."/>
            <person name="Keightley P.D."/>
        </authorList>
    </citation>
    <scope>NUCLEOTIDE SEQUENCE</scope>
    <source>
        <strain evidence="2">CCAP 11/70</strain>
    </source>
</reference>
<evidence type="ECO:0000313" key="3">
    <source>
        <dbReference type="Proteomes" id="UP000612055"/>
    </source>
</evidence>
<sequence>MAPSLLHSSRACSCSSRATRLRVNASASAGGSVPRYPGAGGGSSHGRENASPATTGVFQLDGNPIPTTILDVRDAYEACSVSRSAKERRQCFEVYGLDADKVDRYFVPVTSMERLIDQGDRAAQQMVASGGSVLLYFMAYCILKV</sequence>